<feature type="region of interest" description="Disordered" evidence="6">
    <location>
        <begin position="231"/>
        <end position="251"/>
    </location>
</feature>
<feature type="chain" id="PRO_5022814356" evidence="7">
    <location>
        <begin position="24"/>
        <end position="313"/>
    </location>
</feature>
<dbReference type="InterPro" id="IPR023296">
    <property type="entry name" value="Glyco_hydro_beta-prop_sf"/>
</dbReference>
<dbReference type="AlphaFoldDB" id="A0A5B8W1H4"/>
<reference evidence="8 9" key="1">
    <citation type="journal article" date="2013" name="J. Microbiol.">
        <title>Mucilaginibacter ginsenosidivorax sp. nov., with ginsenoside converting activity isolated from sediment.</title>
        <authorList>
            <person name="Kim J.K."/>
            <person name="Choi T.E."/>
            <person name="Liu Q.M."/>
            <person name="Park H.Y."/>
            <person name="Yi T.H."/>
            <person name="Yoon M.H."/>
            <person name="Kim S.C."/>
            <person name="Im W.T."/>
        </authorList>
    </citation>
    <scope>NUCLEOTIDE SEQUENCE [LARGE SCALE GENOMIC DNA]</scope>
    <source>
        <strain evidence="8 9">KHI28</strain>
    </source>
</reference>
<accession>A0A5B8W1H4</accession>
<dbReference type="OrthoDB" id="9799605at2"/>
<evidence type="ECO:0000313" key="8">
    <source>
        <dbReference type="EMBL" id="QEC77561.1"/>
    </source>
</evidence>
<dbReference type="Pfam" id="PF04616">
    <property type="entry name" value="Glyco_hydro_43"/>
    <property type="match status" value="1"/>
</dbReference>
<evidence type="ECO:0000256" key="3">
    <source>
        <dbReference type="ARBA" id="ARBA00022801"/>
    </source>
</evidence>
<keyword evidence="9" id="KW-1185">Reference proteome</keyword>
<dbReference type="PANTHER" id="PTHR43301">
    <property type="entry name" value="ARABINAN ENDO-1,5-ALPHA-L-ARABINOSIDASE"/>
    <property type="match status" value="1"/>
</dbReference>
<organism evidence="8 9">
    <name type="scientific">Mucilaginibacter ginsenosidivorax</name>
    <dbReference type="NCBI Taxonomy" id="862126"/>
    <lineage>
        <taxon>Bacteria</taxon>
        <taxon>Pseudomonadati</taxon>
        <taxon>Bacteroidota</taxon>
        <taxon>Sphingobacteriia</taxon>
        <taxon>Sphingobacteriales</taxon>
        <taxon>Sphingobacteriaceae</taxon>
        <taxon>Mucilaginibacter</taxon>
    </lineage>
</organism>
<dbReference type="InterPro" id="IPR006710">
    <property type="entry name" value="Glyco_hydro_43"/>
</dbReference>
<evidence type="ECO:0000256" key="2">
    <source>
        <dbReference type="ARBA" id="ARBA00009865"/>
    </source>
</evidence>
<protein>
    <submittedName>
        <fullName evidence="8">Family 43 glycosylhydrolase</fullName>
    </submittedName>
</protein>
<dbReference type="GO" id="GO:0005975">
    <property type="term" value="P:carbohydrate metabolic process"/>
    <property type="evidence" value="ECO:0007669"/>
    <property type="project" value="InterPro"/>
</dbReference>
<dbReference type="CDD" id="cd08983">
    <property type="entry name" value="GH43_Bt3655-like"/>
    <property type="match status" value="1"/>
</dbReference>
<keyword evidence="3 5" id="KW-0378">Hydrolase</keyword>
<evidence type="ECO:0000256" key="7">
    <source>
        <dbReference type="SAM" id="SignalP"/>
    </source>
</evidence>
<feature type="signal peptide" evidence="7">
    <location>
        <begin position="1"/>
        <end position="23"/>
    </location>
</feature>
<keyword evidence="4 5" id="KW-0326">Glycosidase</keyword>
<dbReference type="PANTHER" id="PTHR43301:SF3">
    <property type="entry name" value="ARABINAN ENDO-1,5-ALPHA-L-ARABINOSIDASE A-RELATED"/>
    <property type="match status" value="1"/>
</dbReference>
<evidence type="ECO:0000256" key="6">
    <source>
        <dbReference type="SAM" id="MobiDB-lite"/>
    </source>
</evidence>
<keyword evidence="7" id="KW-0732">Signal</keyword>
<dbReference type="RefSeq" id="WP_147055368.1">
    <property type="nucleotide sequence ID" value="NZ_CP042437.1"/>
</dbReference>
<proteinExistence type="inferred from homology"/>
<name>A0A5B8W1H4_9SPHI</name>
<sequence length="313" mass="34864">MIKKPVLIQLIALLTVCVGVAHAQTKPDTNAKQFFLFSYFVEQNAGVNLAVSTNGINWLPVNQGKVVATPQVGEKLIRDPSINLGTDGIFRMVWTTGWKGKNIGYAESKDPAKWEEEKAIPVGLGIDSTSNCWAPEIFYNPQKKNYMIYWSSNVGPWKKGGEGRIYFVTTKDFKVFSKPAILFRNGSPAGGASGNQGPIDAFIYKDNKRYLLFYKKDDNTHIPNIYYRAGQSPEGPWGDEHGPVTPSTGDEGPSIVKIGSNYCMFTDPFESDFAYLFVSKDLKTWKRQATDLKMAHGTVIEISKQTALKLLKE</sequence>
<evidence type="ECO:0000256" key="5">
    <source>
        <dbReference type="RuleBase" id="RU361187"/>
    </source>
</evidence>
<evidence type="ECO:0000256" key="1">
    <source>
        <dbReference type="ARBA" id="ARBA00004834"/>
    </source>
</evidence>
<dbReference type="InterPro" id="IPR050727">
    <property type="entry name" value="GH43_arabinanases"/>
</dbReference>
<dbReference type="Proteomes" id="UP000321362">
    <property type="component" value="Chromosome"/>
</dbReference>
<dbReference type="GO" id="GO:0004553">
    <property type="term" value="F:hydrolase activity, hydrolyzing O-glycosyl compounds"/>
    <property type="evidence" value="ECO:0007669"/>
    <property type="project" value="InterPro"/>
</dbReference>
<gene>
    <name evidence="8" type="ORF">FSB76_17015</name>
</gene>
<evidence type="ECO:0000313" key="9">
    <source>
        <dbReference type="Proteomes" id="UP000321362"/>
    </source>
</evidence>
<dbReference type="SUPFAM" id="SSF75005">
    <property type="entry name" value="Arabinanase/levansucrase/invertase"/>
    <property type="match status" value="1"/>
</dbReference>
<comment type="pathway">
    <text evidence="1">Glycan metabolism; L-arabinan degradation.</text>
</comment>
<dbReference type="KEGG" id="mgk:FSB76_17015"/>
<dbReference type="EMBL" id="CP042437">
    <property type="protein sequence ID" value="QEC77561.1"/>
    <property type="molecule type" value="Genomic_DNA"/>
</dbReference>
<dbReference type="Gene3D" id="2.115.10.20">
    <property type="entry name" value="Glycosyl hydrolase domain, family 43"/>
    <property type="match status" value="1"/>
</dbReference>
<comment type="similarity">
    <text evidence="2 5">Belongs to the glycosyl hydrolase 43 family.</text>
</comment>
<evidence type="ECO:0000256" key="4">
    <source>
        <dbReference type="ARBA" id="ARBA00023295"/>
    </source>
</evidence>